<dbReference type="EMBL" id="CP003696">
    <property type="protein sequence ID" value="AGP30388.1"/>
    <property type="molecule type" value="Genomic_DNA"/>
</dbReference>
<evidence type="ECO:0000313" key="4">
    <source>
        <dbReference type="EMBL" id="AGP30388.1"/>
    </source>
</evidence>
<dbReference type="STRING" id="1200352.A606_03685"/>
<dbReference type="AlphaFoldDB" id="S4XIE5"/>
<organism evidence="4 5">
    <name type="scientific">Corynebacterium terpenotabidum Y-11</name>
    <dbReference type="NCBI Taxonomy" id="1200352"/>
    <lineage>
        <taxon>Bacteria</taxon>
        <taxon>Bacillati</taxon>
        <taxon>Actinomycetota</taxon>
        <taxon>Actinomycetes</taxon>
        <taxon>Mycobacteriales</taxon>
        <taxon>Corynebacteriaceae</taxon>
        <taxon>Corynebacterium</taxon>
    </lineage>
</organism>
<dbReference type="InterPro" id="IPR050707">
    <property type="entry name" value="HTH_MetabolicPath_Reg"/>
</dbReference>
<dbReference type="Gene3D" id="3.30.450.40">
    <property type="match status" value="1"/>
</dbReference>
<dbReference type="OrthoDB" id="5112988at2"/>
<dbReference type="RefSeq" id="WP_020440751.1">
    <property type="nucleotide sequence ID" value="NC_021663.1"/>
</dbReference>
<protein>
    <submittedName>
        <fullName evidence="4">IclR DNA-binding transcription regulator</fullName>
    </submittedName>
</protein>
<name>S4XIE5_9CORY</name>
<dbReference type="GO" id="GO:0003677">
    <property type="term" value="F:DNA binding"/>
    <property type="evidence" value="ECO:0007669"/>
    <property type="project" value="UniProtKB-KW"/>
</dbReference>
<evidence type="ECO:0000256" key="1">
    <source>
        <dbReference type="ARBA" id="ARBA00023015"/>
    </source>
</evidence>
<keyword evidence="2" id="KW-0804">Transcription</keyword>
<dbReference type="Proteomes" id="UP000014809">
    <property type="component" value="Chromosome"/>
</dbReference>
<dbReference type="PANTHER" id="PTHR30136">
    <property type="entry name" value="HELIX-TURN-HELIX TRANSCRIPTIONAL REGULATOR, ICLR FAMILY"/>
    <property type="match status" value="1"/>
</dbReference>
<dbReference type="Gene3D" id="1.10.10.10">
    <property type="entry name" value="Winged helix-like DNA-binding domain superfamily/Winged helix DNA-binding domain"/>
    <property type="match status" value="1"/>
</dbReference>
<proteinExistence type="predicted"/>
<dbReference type="PROSITE" id="PS51077">
    <property type="entry name" value="HTH_ICLR"/>
    <property type="match status" value="1"/>
</dbReference>
<dbReference type="KEGG" id="cter:A606_03685"/>
<sequence>MTPRPSLIPGAGSHRPHHRTVDRISVILEAVARSTVPMGLSEIAAAADAPVSSTQSLVNGLAASGYLDEVDRGYRLGLAPYFLATLAGIRPVDQVTHQMLETVVAGTGAVAVVAVLVGGSVFYVDYAVDDPDYAYLAQNRLRRSPLETSAGWVLLSGRDVEETWRQLSLDEDAGSDRDLVNAFEKAYPDIRATGECAAPGVASNGADGVAVSVTDRGQVVAAVSLIAREEHIRLHAGELLARLREQRGQWDR</sequence>
<dbReference type="eggNOG" id="COG1414">
    <property type="taxonomic scope" value="Bacteria"/>
</dbReference>
<dbReference type="InterPro" id="IPR036390">
    <property type="entry name" value="WH_DNA-bd_sf"/>
</dbReference>
<dbReference type="PATRIC" id="fig|1200352.3.peg.742"/>
<keyword evidence="1" id="KW-0805">Transcription regulation</keyword>
<dbReference type="InterPro" id="IPR036388">
    <property type="entry name" value="WH-like_DNA-bd_sf"/>
</dbReference>
<evidence type="ECO:0000256" key="2">
    <source>
        <dbReference type="ARBA" id="ARBA00023163"/>
    </source>
</evidence>
<dbReference type="GO" id="GO:0003700">
    <property type="term" value="F:DNA-binding transcription factor activity"/>
    <property type="evidence" value="ECO:0007669"/>
    <property type="project" value="TreeGrafter"/>
</dbReference>
<evidence type="ECO:0000313" key="5">
    <source>
        <dbReference type="Proteomes" id="UP000014809"/>
    </source>
</evidence>
<dbReference type="HOGENOM" id="CLU_062618_5_3_11"/>
<reference evidence="4 5" key="1">
    <citation type="submission" date="2012-06" db="EMBL/GenBank/DDBJ databases">
        <title>Complete genome sequence of Corynebacterium terpenotabidum Y-11 (=DSM 44721).</title>
        <authorList>
            <person name="Ruckert C."/>
            <person name="Albersmeier A."/>
            <person name="Al-Dilaimi A."/>
            <person name="Szczepanowski R."/>
            <person name="Kalinowski J."/>
        </authorList>
    </citation>
    <scope>NUCLEOTIDE SEQUENCE [LARGE SCALE GENOMIC DNA]</scope>
    <source>
        <strain evidence="4 5">Y-11</strain>
    </source>
</reference>
<keyword evidence="4" id="KW-0238">DNA-binding</keyword>
<dbReference type="InterPro" id="IPR005471">
    <property type="entry name" value="Tscrpt_reg_IclR_N"/>
</dbReference>
<dbReference type="Pfam" id="PF09339">
    <property type="entry name" value="HTH_IclR"/>
    <property type="match status" value="1"/>
</dbReference>
<dbReference type="GO" id="GO:0045892">
    <property type="term" value="P:negative regulation of DNA-templated transcription"/>
    <property type="evidence" value="ECO:0007669"/>
    <property type="project" value="TreeGrafter"/>
</dbReference>
<dbReference type="SUPFAM" id="SSF46785">
    <property type="entry name" value="Winged helix' DNA-binding domain"/>
    <property type="match status" value="1"/>
</dbReference>
<gene>
    <name evidence="4" type="ORF">A606_03685</name>
</gene>
<accession>S4XIE5</accession>
<dbReference type="SUPFAM" id="SSF55781">
    <property type="entry name" value="GAF domain-like"/>
    <property type="match status" value="1"/>
</dbReference>
<keyword evidence="5" id="KW-1185">Reference proteome</keyword>
<dbReference type="InterPro" id="IPR029016">
    <property type="entry name" value="GAF-like_dom_sf"/>
</dbReference>
<dbReference type="PANTHER" id="PTHR30136:SF35">
    <property type="entry name" value="HTH-TYPE TRANSCRIPTIONAL REGULATOR RV1719"/>
    <property type="match status" value="1"/>
</dbReference>
<evidence type="ECO:0000259" key="3">
    <source>
        <dbReference type="PROSITE" id="PS51077"/>
    </source>
</evidence>
<feature type="domain" description="HTH iclR-type" evidence="3">
    <location>
        <begin position="18"/>
        <end position="78"/>
    </location>
</feature>